<sequence length="55" mass="5891">MTDPSIFVDTTPAELSASVATTPDPLGTINVLFVEPRFASYTDGDRVTFATPPLF</sequence>
<dbReference type="EMBL" id="OQ190478">
    <property type="protein sequence ID" value="WDS51687.1"/>
    <property type="molecule type" value="Genomic_DNA"/>
</dbReference>
<organism evidence="1 2">
    <name type="scientific">Microbacterium phage Barnstormer</name>
    <dbReference type="NCBI Taxonomy" id="3028491"/>
    <lineage>
        <taxon>Viruses</taxon>
        <taxon>Duplodnaviria</taxon>
        <taxon>Heunggongvirae</taxon>
        <taxon>Uroviricota</taxon>
        <taxon>Caudoviricetes</taxon>
        <taxon>Casidaviridae</taxon>
        <taxon>Barnstormervirus</taxon>
        <taxon>Barnstormervirus barnstormer</taxon>
    </lineage>
</organism>
<dbReference type="Proteomes" id="UP001215092">
    <property type="component" value="Segment"/>
</dbReference>
<gene>
    <name evidence="1" type="primary">50</name>
    <name evidence="1" type="ORF">SEA_BARNSTORMER_50</name>
</gene>
<proteinExistence type="predicted"/>
<protein>
    <submittedName>
        <fullName evidence="1">Uncharacterized protein</fullName>
    </submittedName>
</protein>
<evidence type="ECO:0000313" key="1">
    <source>
        <dbReference type="EMBL" id="WDS51687.1"/>
    </source>
</evidence>
<evidence type="ECO:0000313" key="2">
    <source>
        <dbReference type="Proteomes" id="UP001215092"/>
    </source>
</evidence>
<name>A0AAE9ZNU1_9CAUD</name>
<accession>A0AAE9ZNU1</accession>
<keyword evidence="2" id="KW-1185">Reference proteome</keyword>
<reference evidence="1 2" key="1">
    <citation type="submission" date="2023-01" db="EMBL/GenBank/DDBJ databases">
        <authorList>
            <person name="Edelman T.J."/>
            <person name="Baldwin A.R."/>
            <person name="Chauncey H.A."/>
            <person name="Connelly K.A."/>
            <person name="Daniel I."/>
            <person name="Fitzgerald E.B."/>
            <person name="McKinney B.E."/>
            <person name="Murray D.M."/>
            <person name="Parshall S."/>
            <person name="Stokes L.T."/>
            <person name="Tanaka K.N."/>
            <person name="Vinson E.C."/>
            <person name="Klevikis C."/>
            <person name="Temple L."/>
            <person name="Rinehart C.A."/>
            <person name="Garlena R.A."/>
            <person name="Russell D.A."/>
            <person name="Jacobs-Sera D."/>
            <person name="Hatfull G.F."/>
        </authorList>
    </citation>
    <scope>NUCLEOTIDE SEQUENCE [LARGE SCALE GENOMIC DNA]</scope>
</reference>